<name>A0ABM1BNJ9_LIMPO</name>
<feature type="region of interest" description="Disordered" evidence="3">
    <location>
        <begin position="175"/>
        <end position="553"/>
    </location>
</feature>
<dbReference type="PANTHER" id="PTHR23236:SF2">
    <property type="entry name" value="EUKARYOTIC TRANSLATION INITIATION FACTOR 4B"/>
    <property type="match status" value="1"/>
</dbReference>
<keyword evidence="5" id="KW-1185">Reference proteome</keyword>
<evidence type="ECO:0000256" key="2">
    <source>
        <dbReference type="PROSITE-ProRule" id="PRU00176"/>
    </source>
</evidence>
<evidence type="ECO:0000313" key="5">
    <source>
        <dbReference type="Proteomes" id="UP000694941"/>
    </source>
</evidence>
<dbReference type="GeneID" id="106469637"/>
<dbReference type="Pfam" id="PF00076">
    <property type="entry name" value="RRM_1"/>
    <property type="match status" value="1"/>
</dbReference>
<feature type="region of interest" description="Disordered" evidence="3">
    <location>
        <begin position="1"/>
        <end position="20"/>
    </location>
</feature>
<dbReference type="InterPro" id="IPR035979">
    <property type="entry name" value="RBD_domain_sf"/>
</dbReference>
<feature type="compositionally biased region" description="Basic and acidic residues" evidence="3">
    <location>
        <begin position="464"/>
        <end position="513"/>
    </location>
</feature>
<dbReference type="PANTHER" id="PTHR23236">
    <property type="entry name" value="EUKARYOTIC TRANSLATION INITIATION FACTOR 4B/4H"/>
    <property type="match status" value="1"/>
</dbReference>
<dbReference type="SMART" id="SM00360">
    <property type="entry name" value="RRM"/>
    <property type="match status" value="1"/>
</dbReference>
<protein>
    <submittedName>
        <fullName evidence="6">Eukaryotic translation initiation factor 4B-like</fullName>
    </submittedName>
</protein>
<feature type="domain" description="RRM" evidence="4">
    <location>
        <begin position="98"/>
        <end position="175"/>
    </location>
</feature>
<dbReference type="Gene3D" id="3.30.70.330">
    <property type="match status" value="1"/>
</dbReference>
<evidence type="ECO:0000256" key="3">
    <source>
        <dbReference type="SAM" id="MobiDB-lite"/>
    </source>
</evidence>
<dbReference type="Proteomes" id="UP000694941">
    <property type="component" value="Unplaced"/>
</dbReference>
<organism evidence="5 6">
    <name type="scientific">Limulus polyphemus</name>
    <name type="common">Atlantic horseshoe crab</name>
    <dbReference type="NCBI Taxonomy" id="6850"/>
    <lineage>
        <taxon>Eukaryota</taxon>
        <taxon>Metazoa</taxon>
        <taxon>Ecdysozoa</taxon>
        <taxon>Arthropoda</taxon>
        <taxon>Chelicerata</taxon>
        <taxon>Merostomata</taxon>
        <taxon>Xiphosura</taxon>
        <taxon>Limulidae</taxon>
        <taxon>Limulus</taxon>
    </lineage>
</organism>
<dbReference type="PROSITE" id="PS50102">
    <property type="entry name" value="RRM"/>
    <property type="match status" value="1"/>
</dbReference>
<feature type="compositionally biased region" description="Basic and acidic residues" evidence="3">
    <location>
        <begin position="425"/>
        <end position="456"/>
    </location>
</feature>
<dbReference type="SUPFAM" id="SSF54928">
    <property type="entry name" value="RNA-binding domain, RBD"/>
    <property type="match status" value="1"/>
</dbReference>
<sequence>MGISGYVNDKMASSGKSKRMKGKTLDLNSFLGDENTPSGFAVVNAKKLDWAEAVEGDSGDERFPINYKRDEKIVLPTAPKAARGPDIDPSQLPTQPPYTVYLGNLPYDINEDDIMHFFRNLKVTSVRLPREGGDRGRIRGFGYAEFTNREALIEALALNNENLKNRSIRVSLAAEHGGDNDRERRDDRVDRTAGDWRAAPRNDPSGDDRYRNSSYSKDYERGDHGFDNRELYRGRGSYDRDRDGGPRKDQYSSDRDYDKDRRYDRPPRDKPGDRWDSYDRGYDRGGRGGRRDFGSGFRDSYDRRRDDYGSRDNYEKRRDDYGSRDGYDRRREDYGSKDSYNRQRDDYGYREGSDKYRDDYGPRDSYEKRRDDSDRRDDRDEKEIPKERPKLNLKPRTKPLENVDSKVSGTSSVSIFGGAKPVDTATKEREIEERLAREKEIQENQRGRLKKDDPRASRSSRSSSRQEDERESYQSRESQEVRKGEHQKHTEAQHGDTDSRSYRDRRQTKDDNIGRPPRPPVKYEASSPIYPITNKFSQLMNEEDVDDQGSTSD</sequence>
<dbReference type="InterPro" id="IPR012677">
    <property type="entry name" value="Nucleotide-bd_a/b_plait_sf"/>
</dbReference>
<dbReference type="RefSeq" id="XP_013785592.2">
    <property type="nucleotide sequence ID" value="XM_013930138.2"/>
</dbReference>
<dbReference type="InterPro" id="IPR000504">
    <property type="entry name" value="RRM_dom"/>
</dbReference>
<evidence type="ECO:0000256" key="1">
    <source>
        <dbReference type="ARBA" id="ARBA00022884"/>
    </source>
</evidence>
<dbReference type="InterPro" id="IPR033107">
    <property type="entry name" value="EIF-4B_RRM"/>
</dbReference>
<feature type="compositionally biased region" description="Basic and acidic residues" evidence="3">
    <location>
        <begin position="176"/>
        <end position="390"/>
    </location>
</feature>
<proteinExistence type="predicted"/>
<evidence type="ECO:0000313" key="6">
    <source>
        <dbReference type="RefSeq" id="XP_013785592.2"/>
    </source>
</evidence>
<accession>A0ABM1BNJ9</accession>
<gene>
    <name evidence="6" type="primary">LOC106469637</name>
</gene>
<dbReference type="CDD" id="cd12402">
    <property type="entry name" value="RRM_eIF4B"/>
    <property type="match status" value="1"/>
</dbReference>
<evidence type="ECO:0000259" key="4">
    <source>
        <dbReference type="PROSITE" id="PS50102"/>
    </source>
</evidence>
<feature type="compositionally biased region" description="Polar residues" evidence="3">
    <location>
        <begin position="405"/>
        <end position="414"/>
    </location>
</feature>
<reference evidence="6" key="1">
    <citation type="submission" date="2025-08" db="UniProtKB">
        <authorList>
            <consortium name="RefSeq"/>
        </authorList>
    </citation>
    <scope>IDENTIFICATION</scope>
    <source>
        <tissue evidence="6">Muscle</tissue>
    </source>
</reference>
<keyword evidence="1 2" id="KW-0694">RNA-binding</keyword>